<accession>A0A179D5P0</accession>
<dbReference type="GO" id="GO:0051607">
    <property type="term" value="P:defense response to virus"/>
    <property type="evidence" value="ECO:0007669"/>
    <property type="project" value="UniProtKB-KW"/>
</dbReference>
<dbReference type="GO" id="GO:0003723">
    <property type="term" value="F:RNA binding"/>
    <property type="evidence" value="ECO:0007669"/>
    <property type="project" value="UniProtKB-KW"/>
</dbReference>
<keyword evidence="8" id="KW-1185">Reference proteome</keyword>
<evidence type="ECO:0000256" key="3">
    <source>
        <dbReference type="ARBA" id="ARBA00022884"/>
    </source>
</evidence>
<dbReference type="OrthoDB" id="9792564at2"/>
<dbReference type="InterPro" id="IPR005510">
    <property type="entry name" value="Csm4"/>
</dbReference>
<evidence type="ECO:0000313" key="8">
    <source>
        <dbReference type="Proteomes" id="UP000078390"/>
    </source>
</evidence>
<dbReference type="Proteomes" id="UP000078390">
    <property type="component" value="Unassembled WGS sequence"/>
</dbReference>
<name>A0A179D5P0_9BACT</name>
<proteinExistence type="inferred from homology"/>
<dbReference type="RefSeq" id="WP_068670381.1">
    <property type="nucleotide sequence ID" value="NZ_LWLG01000007.1"/>
</dbReference>
<reference evidence="7 8" key="1">
    <citation type="submission" date="2016-04" db="EMBL/GenBank/DDBJ databases">
        <title>Genome analysis of Thermosulfurimonas dismutans, the first thermophilic sulfur-disproportionating bacterium of the phylum Thermodesulfobacteria.</title>
        <authorList>
            <person name="Mardanov A.V."/>
            <person name="Beletsky A.V."/>
            <person name="Kadnikov V.V."/>
            <person name="Slobodkin A.I."/>
            <person name="Ravin N.V."/>
        </authorList>
    </citation>
    <scope>NUCLEOTIDE SEQUENCE [LARGE SCALE GENOMIC DNA]</scope>
    <source>
        <strain evidence="7 8">S95</strain>
    </source>
</reference>
<comment type="similarity">
    <text evidence="1">Belongs to the CRISPR-associated Csm4 family.</text>
</comment>
<dbReference type="InterPro" id="IPR040932">
    <property type="entry name" value="Csm4_C"/>
</dbReference>
<dbReference type="EMBL" id="LWLG01000007">
    <property type="protein sequence ID" value="OAQ20762.1"/>
    <property type="molecule type" value="Genomic_DNA"/>
</dbReference>
<protein>
    <recommendedName>
        <fullName evidence="2">CRISPR system Cms protein Csm4</fullName>
    </recommendedName>
</protein>
<dbReference type="Pfam" id="PF17953">
    <property type="entry name" value="Csm4_C"/>
    <property type="match status" value="1"/>
</dbReference>
<sequence length="324" mass="36906">MKYKIFKLKFKGFTHFGETGIDLESVSEWVGSDTLFSAWLNAVSAFWGIEKASEICEKFLKSPPFRISSLFIYYQTCYFLPKPHFAVPAKEERSNIFKIFKKTDWVPLNLYKEWLKGEVSSSIIETAYTIQKERYQRAYKRIIRPRVALDREGLESNLFHEGYIQYAKEGGLWGVVVGNQEGVNLFMKGLALLGEIGLGGERTYGCGVFEVEEPEEELKKQFEELLSHSSPCKVLISRLIPSGEEIPRLENGLEAYKIGISRGWITSGRIALPLKRKGIRFLKEGSVLKESFNGTIVDITPEDVTLGSLSHKIYRYGLALTIPF</sequence>
<evidence type="ECO:0000313" key="7">
    <source>
        <dbReference type="EMBL" id="OAQ20762.1"/>
    </source>
</evidence>
<dbReference type="Pfam" id="PF03787">
    <property type="entry name" value="RAMPs"/>
    <property type="match status" value="1"/>
</dbReference>
<organism evidence="7 8">
    <name type="scientific">Thermosulfurimonas dismutans</name>
    <dbReference type="NCBI Taxonomy" id="999894"/>
    <lineage>
        <taxon>Bacteria</taxon>
        <taxon>Pseudomonadati</taxon>
        <taxon>Thermodesulfobacteriota</taxon>
        <taxon>Thermodesulfobacteria</taxon>
        <taxon>Thermodesulfobacteriales</taxon>
        <taxon>Thermodesulfobacteriaceae</taxon>
        <taxon>Thermosulfurimonas</taxon>
    </lineage>
</organism>
<dbReference type="STRING" id="999894.TDIS_1218"/>
<evidence type="ECO:0000256" key="4">
    <source>
        <dbReference type="ARBA" id="ARBA00023118"/>
    </source>
</evidence>
<evidence type="ECO:0000259" key="5">
    <source>
        <dbReference type="Pfam" id="PF03787"/>
    </source>
</evidence>
<keyword evidence="3" id="KW-0694">RNA-binding</keyword>
<evidence type="ECO:0000256" key="2">
    <source>
        <dbReference type="ARBA" id="ARBA00016109"/>
    </source>
</evidence>
<dbReference type="NCBIfam" id="TIGR01903">
    <property type="entry name" value="cas5_csm4"/>
    <property type="match status" value="1"/>
</dbReference>
<evidence type="ECO:0000256" key="1">
    <source>
        <dbReference type="ARBA" id="ARBA00005772"/>
    </source>
</evidence>
<feature type="domain" description="CRISPR type III-associated protein" evidence="5">
    <location>
        <begin position="95"/>
        <end position="210"/>
    </location>
</feature>
<dbReference type="InterPro" id="IPR005537">
    <property type="entry name" value="RAMP_III_fam"/>
</dbReference>
<evidence type="ECO:0000259" key="6">
    <source>
        <dbReference type="Pfam" id="PF17953"/>
    </source>
</evidence>
<feature type="domain" description="Csm4 C-terminal" evidence="6">
    <location>
        <begin position="232"/>
        <end position="323"/>
    </location>
</feature>
<comment type="caution">
    <text evidence="7">The sequence shown here is derived from an EMBL/GenBank/DDBJ whole genome shotgun (WGS) entry which is preliminary data.</text>
</comment>
<keyword evidence="4" id="KW-0051">Antiviral defense</keyword>
<dbReference type="AlphaFoldDB" id="A0A179D5P0"/>
<gene>
    <name evidence="7" type="ORF">TDIS_1218</name>
</gene>